<keyword evidence="3" id="KW-1185">Reference proteome</keyword>
<reference evidence="2 3" key="1">
    <citation type="submission" date="2024-09" db="EMBL/GenBank/DDBJ databases">
        <authorList>
            <person name="Sun Q."/>
            <person name="Mori K."/>
        </authorList>
    </citation>
    <scope>NUCLEOTIDE SEQUENCE [LARGE SCALE GENOMIC DNA]</scope>
    <source>
        <strain evidence="2 3">CCM 7468</strain>
    </source>
</reference>
<dbReference type="Proteomes" id="UP001589789">
    <property type="component" value="Unassembled WGS sequence"/>
</dbReference>
<proteinExistence type="predicted"/>
<evidence type="ECO:0000313" key="3">
    <source>
        <dbReference type="Proteomes" id="UP001589789"/>
    </source>
</evidence>
<name>A0ABV6IU37_9PROT</name>
<comment type="caution">
    <text evidence="2">The sequence shown here is derived from an EMBL/GenBank/DDBJ whole genome shotgun (WGS) entry which is preliminary data.</text>
</comment>
<accession>A0ABV6IU37</accession>
<dbReference type="RefSeq" id="WP_377051678.1">
    <property type="nucleotide sequence ID" value="NZ_JBHLVZ010000041.1"/>
</dbReference>
<dbReference type="EMBL" id="JBHLVZ010000041">
    <property type="protein sequence ID" value="MFC0386827.1"/>
    <property type="molecule type" value="Genomic_DNA"/>
</dbReference>
<feature type="region of interest" description="Disordered" evidence="1">
    <location>
        <begin position="105"/>
        <end position="137"/>
    </location>
</feature>
<organism evidence="2 3">
    <name type="scientific">Muricoccus vinaceus</name>
    <dbReference type="NCBI Taxonomy" id="424704"/>
    <lineage>
        <taxon>Bacteria</taxon>
        <taxon>Pseudomonadati</taxon>
        <taxon>Pseudomonadota</taxon>
        <taxon>Alphaproteobacteria</taxon>
        <taxon>Acetobacterales</taxon>
        <taxon>Roseomonadaceae</taxon>
        <taxon>Muricoccus</taxon>
    </lineage>
</organism>
<protein>
    <submittedName>
        <fullName evidence="2">Uncharacterized protein</fullName>
    </submittedName>
</protein>
<evidence type="ECO:0000313" key="2">
    <source>
        <dbReference type="EMBL" id="MFC0386827.1"/>
    </source>
</evidence>
<evidence type="ECO:0000256" key="1">
    <source>
        <dbReference type="SAM" id="MobiDB-lite"/>
    </source>
</evidence>
<sequence length="776" mass="84684">MVAGARVVEEGDEYVFFEHQPCPKFRIAIPLLRPWLAASYDKQQVANAAWKERIEALAAVLHLDHDQACTDTSRLFFLPRRPADGPPPETAVLEGEPCDLFSLPSAPRQECAKPAGSGEARSRKRQASPDGGLTFTDQETGEVLDLRAWARKHAGQFEIVDALRARRPDVFTGKVAESTKHHLRCVNEEVHTQAGVDAATFVVNASESTSRGFVHHCRHAHCDGRDRLLFLHQMLQQGWLRVADLTDAAFLAEDVPTRPLIRFVGGEIAAIVDQAEHALIEAELAVYQRGAFLVRPGLVSVSIAQGREVSAQRIIEVREHALVEAMTVAADWEKFDARSECWVRIDAPIKVAATYQQRIGHWRTPILTGIVNAPTLRADGSILTQPGYDGATGLLLDTRGEAFPPIPEQPSYTEAVQAMAVLDTLVDTFPFVDKPSRAVALSAIFTACIRRSLPTAPMHAFTAPTAGSGKSMLVDLASVIAFGREAGVIAQGKTEEELEKRLGALLLAGDQVIAIDNCEAPLGGEFLCSMLTQTVVRPRILGRSEAPELPANAMVTATGNNLVLVGDMTRRAVLCQLDPKEERPELRTFDTDPIAAVKANRGRYLIAALTVLRAYHVAKRPNAPAPLGSFVAWSNWVRGALIWVGQADPVETIEEARDLDPKLDMLVAVLTQWSKVVENTDVSVRDLIEAATKQRSSSLGAFQHVKPEFLYPDFREALLAVAGDGGAVNSRRLGKWLAAHQNRVVQGAKIVRLGLSAGIMQWRLEGKIKEATHAAP</sequence>
<gene>
    <name evidence="2" type="ORF">ACFFIC_14915</name>
</gene>